<dbReference type="InterPro" id="IPR050570">
    <property type="entry name" value="Cell_wall_metabolism_enzyme"/>
</dbReference>
<proteinExistence type="predicted"/>
<accession>A0ABT1Y8S0</accession>
<evidence type="ECO:0000259" key="2">
    <source>
        <dbReference type="Pfam" id="PF01551"/>
    </source>
</evidence>
<feature type="transmembrane region" description="Helical" evidence="1">
    <location>
        <begin position="104"/>
        <end position="122"/>
    </location>
</feature>
<organism evidence="3 4">
    <name type="scientific">Paenibacillus radicis</name>
    <name type="common">ex Xue et al. 2023</name>
    <dbReference type="NCBI Taxonomy" id="2972489"/>
    <lineage>
        <taxon>Bacteria</taxon>
        <taxon>Bacillati</taxon>
        <taxon>Bacillota</taxon>
        <taxon>Bacilli</taxon>
        <taxon>Bacillales</taxon>
        <taxon>Paenibacillaceae</taxon>
        <taxon>Paenibacillus</taxon>
    </lineage>
</organism>
<dbReference type="PANTHER" id="PTHR21666:SF274">
    <property type="entry name" value="STAGE IV SPORULATION PROTEIN FA"/>
    <property type="match status" value="1"/>
</dbReference>
<dbReference type="PANTHER" id="PTHR21666">
    <property type="entry name" value="PEPTIDASE-RELATED"/>
    <property type="match status" value="1"/>
</dbReference>
<dbReference type="Gene3D" id="2.70.70.10">
    <property type="entry name" value="Glucose Permease (Domain IIA)"/>
    <property type="match status" value="1"/>
</dbReference>
<comment type="caution">
    <text evidence="3">The sequence shown here is derived from an EMBL/GenBank/DDBJ whole genome shotgun (WGS) entry which is preliminary data.</text>
</comment>
<feature type="domain" description="M23ase beta-sheet core" evidence="2">
    <location>
        <begin position="202"/>
        <end position="294"/>
    </location>
</feature>
<sequence length="301" mass="34164">METRDKVRQRRMERIRQLQETEHNIYYNPPEYPDTNRPIPLSNANARRDSGVEGLNSSAMQDSSRWNDPEYVWKHKFNRDMNTRRQDYDYEDGGSRFMPTRGGIRTKLLISCILFGAVWGMFQFNHPWANKGKAFITSALNEPFDFQPVAMWYERQFGGAPSLLPALNPVKQEEAQKVTADSKHYFVPVKGKVIAPFESSRLGVTLETKAEAAVAAIDTGLVVYAGSKEDTGFTVIIRHTNGLQSVYGWVDQGRVQLNDWIKGGETIGTVSKNSSKPSGYFYFAISKDNKFINPADVVNFD</sequence>
<dbReference type="InterPro" id="IPR016047">
    <property type="entry name" value="M23ase_b-sheet_dom"/>
</dbReference>
<evidence type="ECO:0000313" key="4">
    <source>
        <dbReference type="Proteomes" id="UP001300012"/>
    </source>
</evidence>
<keyword evidence="1" id="KW-1133">Transmembrane helix</keyword>
<reference evidence="3 4" key="1">
    <citation type="submission" date="2022-08" db="EMBL/GenBank/DDBJ databases">
        <title>Paenibacillus endoradicis sp. nov., Paenibacillus radicibacter sp. nov and Paenibacillus pararadicis sp. nov., three cold-adapted plant growth-promoting bacteria isolated from root of Larix gmelinii in Great Khingan.</title>
        <authorList>
            <person name="Xue H."/>
        </authorList>
    </citation>
    <scope>NUCLEOTIDE SEQUENCE [LARGE SCALE GENOMIC DNA]</scope>
    <source>
        <strain evidence="3 4">N5-1-1-5</strain>
    </source>
</reference>
<keyword evidence="1" id="KW-0472">Membrane</keyword>
<dbReference type="CDD" id="cd12797">
    <property type="entry name" value="M23_peptidase"/>
    <property type="match status" value="1"/>
</dbReference>
<name>A0ABT1Y8S0_9BACL</name>
<evidence type="ECO:0000313" key="3">
    <source>
        <dbReference type="EMBL" id="MCR8629588.1"/>
    </source>
</evidence>
<dbReference type="Proteomes" id="UP001300012">
    <property type="component" value="Unassembled WGS sequence"/>
</dbReference>
<dbReference type="InterPro" id="IPR011055">
    <property type="entry name" value="Dup_hybrid_motif"/>
</dbReference>
<dbReference type="Pfam" id="PF01551">
    <property type="entry name" value="Peptidase_M23"/>
    <property type="match status" value="1"/>
</dbReference>
<dbReference type="RefSeq" id="WP_258211216.1">
    <property type="nucleotide sequence ID" value="NZ_JANQBD010000001.1"/>
</dbReference>
<dbReference type="SUPFAM" id="SSF51261">
    <property type="entry name" value="Duplicated hybrid motif"/>
    <property type="match status" value="1"/>
</dbReference>
<keyword evidence="1" id="KW-0812">Transmembrane</keyword>
<evidence type="ECO:0000256" key="1">
    <source>
        <dbReference type="SAM" id="Phobius"/>
    </source>
</evidence>
<dbReference type="EMBL" id="JANQBD010000001">
    <property type="protein sequence ID" value="MCR8629588.1"/>
    <property type="molecule type" value="Genomic_DNA"/>
</dbReference>
<gene>
    <name evidence="3" type="ORF">NV381_00095</name>
</gene>
<protein>
    <submittedName>
        <fullName evidence="3">Peptidoglycan DD-metalloendopeptidase family protein</fullName>
    </submittedName>
</protein>
<keyword evidence="4" id="KW-1185">Reference proteome</keyword>